<accession>A0A165FPH6</accession>
<evidence type="ECO:0000313" key="1">
    <source>
        <dbReference type="EMBL" id="KZT09279.1"/>
    </source>
</evidence>
<protein>
    <submittedName>
        <fullName evidence="1">Uncharacterized protein</fullName>
    </submittedName>
</protein>
<dbReference type="RefSeq" id="XP_040767019.1">
    <property type="nucleotide sequence ID" value="XM_040911514.1"/>
</dbReference>
<proteinExistence type="predicted"/>
<dbReference type="InterPro" id="IPR009003">
    <property type="entry name" value="Peptidase_S1_PA"/>
</dbReference>
<keyword evidence="2" id="KW-1185">Reference proteome</keyword>
<evidence type="ECO:0000313" key="2">
    <source>
        <dbReference type="Proteomes" id="UP000076871"/>
    </source>
</evidence>
<dbReference type="GeneID" id="63828542"/>
<dbReference type="OrthoDB" id="5424209at2759"/>
<name>A0A165FPH6_9APHY</name>
<dbReference type="InParanoid" id="A0A165FPH6"/>
<reference evidence="1 2" key="1">
    <citation type="journal article" date="2016" name="Mol. Biol. Evol.">
        <title>Comparative Genomics of Early-Diverging Mushroom-Forming Fungi Provides Insights into the Origins of Lignocellulose Decay Capabilities.</title>
        <authorList>
            <person name="Nagy L.G."/>
            <person name="Riley R."/>
            <person name="Tritt A."/>
            <person name="Adam C."/>
            <person name="Daum C."/>
            <person name="Floudas D."/>
            <person name="Sun H."/>
            <person name="Yadav J.S."/>
            <person name="Pangilinan J."/>
            <person name="Larsson K.H."/>
            <person name="Matsuura K."/>
            <person name="Barry K."/>
            <person name="Labutti K."/>
            <person name="Kuo R."/>
            <person name="Ohm R.A."/>
            <person name="Bhattacharya S.S."/>
            <person name="Shirouzu T."/>
            <person name="Yoshinaga Y."/>
            <person name="Martin F.M."/>
            <person name="Grigoriev I.V."/>
            <person name="Hibbett D.S."/>
        </authorList>
    </citation>
    <scope>NUCLEOTIDE SEQUENCE [LARGE SCALE GENOMIC DNA]</scope>
    <source>
        <strain evidence="1 2">93-53</strain>
    </source>
</reference>
<dbReference type="Proteomes" id="UP000076871">
    <property type="component" value="Unassembled WGS sequence"/>
</dbReference>
<dbReference type="SUPFAM" id="SSF50494">
    <property type="entry name" value="Trypsin-like serine proteases"/>
    <property type="match status" value="1"/>
</dbReference>
<organism evidence="1 2">
    <name type="scientific">Laetiporus sulphureus 93-53</name>
    <dbReference type="NCBI Taxonomy" id="1314785"/>
    <lineage>
        <taxon>Eukaryota</taxon>
        <taxon>Fungi</taxon>
        <taxon>Dikarya</taxon>
        <taxon>Basidiomycota</taxon>
        <taxon>Agaricomycotina</taxon>
        <taxon>Agaricomycetes</taxon>
        <taxon>Polyporales</taxon>
        <taxon>Laetiporus</taxon>
    </lineage>
</organism>
<dbReference type="AlphaFoldDB" id="A0A165FPH6"/>
<dbReference type="EMBL" id="KV427612">
    <property type="protein sequence ID" value="KZT09279.1"/>
    <property type="molecule type" value="Genomic_DNA"/>
</dbReference>
<sequence length="479" mass="53058">MSDATAYVLSDWERTTYYNGISPDHPELLFRSDLIENPFPIPKGRHPHLPTKTVHGVFNTPLNAVWGTVAPQICELLKARKIRYSAINTARFVTHGEDGKDTLGPVVIWIATHPTTTTAENAHDASPDILALLKANAVEGVVVEWYEGAVEKLIENKDKCGISRAKVLGVTNCHVLHVDTTVEYELKDAGAPPQHVRLAKFRRFQRDLDEIKACIGGYGTDADLLAREIVELEAKPKSEDPEEAAEDEAAAEAKREKLAKVNKDIGVPEAFYKDTNKQWGDIARRNIGHVDWAPEIFVDVQDAAKFKAQFKGNVVDLGSKFTPRQLTDMFYPQSGSRTTFKFPTNRQLRIRGCVTRDFLAVPDCFDSNGVPCLIVMKDGNTTDLTVGRYAGLEAYLCDDLGVESIELAIHNYDKQSGPFRAKGDSGSLIFDGEGHMVGILHSGMPKGGSNHVTYATPAWWAIEQLKLKYPHADSDRIAF</sequence>
<gene>
    <name evidence="1" type="ORF">LAESUDRAFT_748449</name>
</gene>